<reference evidence="1" key="1">
    <citation type="journal article" date="2019" name="bioRxiv">
        <title>The Genome of the Zebra Mussel, Dreissena polymorpha: A Resource for Invasive Species Research.</title>
        <authorList>
            <person name="McCartney M.A."/>
            <person name="Auch B."/>
            <person name="Kono T."/>
            <person name="Mallez S."/>
            <person name="Zhang Y."/>
            <person name="Obille A."/>
            <person name="Becker A."/>
            <person name="Abrahante J.E."/>
            <person name="Garbe J."/>
            <person name="Badalamenti J.P."/>
            <person name="Herman A."/>
            <person name="Mangelson H."/>
            <person name="Liachko I."/>
            <person name="Sullivan S."/>
            <person name="Sone E.D."/>
            <person name="Koren S."/>
            <person name="Silverstein K.A.T."/>
            <person name="Beckman K.B."/>
            <person name="Gohl D.M."/>
        </authorList>
    </citation>
    <scope>NUCLEOTIDE SEQUENCE</scope>
    <source>
        <strain evidence="1">Duluth1</strain>
        <tissue evidence="1">Whole animal</tissue>
    </source>
</reference>
<gene>
    <name evidence="1" type="ORF">DPMN_123581</name>
</gene>
<sequence>MRVLAEVNPRTSFTVSPLIRLTSSATSPMNAGVLALACLTLNREYRFQGADGPSEFS</sequence>
<evidence type="ECO:0000313" key="1">
    <source>
        <dbReference type="EMBL" id="KAH3821813.1"/>
    </source>
</evidence>
<name>A0A9D4GRV5_DREPO</name>
<comment type="caution">
    <text evidence="1">The sequence shown here is derived from an EMBL/GenBank/DDBJ whole genome shotgun (WGS) entry which is preliminary data.</text>
</comment>
<dbReference type="AlphaFoldDB" id="A0A9D4GRV5"/>
<organism evidence="1 2">
    <name type="scientific">Dreissena polymorpha</name>
    <name type="common">Zebra mussel</name>
    <name type="synonym">Mytilus polymorpha</name>
    <dbReference type="NCBI Taxonomy" id="45954"/>
    <lineage>
        <taxon>Eukaryota</taxon>
        <taxon>Metazoa</taxon>
        <taxon>Spiralia</taxon>
        <taxon>Lophotrochozoa</taxon>
        <taxon>Mollusca</taxon>
        <taxon>Bivalvia</taxon>
        <taxon>Autobranchia</taxon>
        <taxon>Heteroconchia</taxon>
        <taxon>Euheterodonta</taxon>
        <taxon>Imparidentia</taxon>
        <taxon>Neoheterodontei</taxon>
        <taxon>Myida</taxon>
        <taxon>Dreissenoidea</taxon>
        <taxon>Dreissenidae</taxon>
        <taxon>Dreissena</taxon>
    </lineage>
</organism>
<dbReference type="EMBL" id="JAIWYP010000005">
    <property type="protein sequence ID" value="KAH3821813.1"/>
    <property type="molecule type" value="Genomic_DNA"/>
</dbReference>
<protein>
    <submittedName>
        <fullName evidence="1">Uncharacterized protein</fullName>
    </submittedName>
</protein>
<dbReference type="Proteomes" id="UP000828390">
    <property type="component" value="Unassembled WGS sequence"/>
</dbReference>
<accession>A0A9D4GRV5</accession>
<reference evidence="1" key="2">
    <citation type="submission" date="2020-11" db="EMBL/GenBank/DDBJ databases">
        <authorList>
            <person name="McCartney M.A."/>
            <person name="Auch B."/>
            <person name="Kono T."/>
            <person name="Mallez S."/>
            <person name="Becker A."/>
            <person name="Gohl D.M."/>
            <person name="Silverstein K.A.T."/>
            <person name="Koren S."/>
            <person name="Bechman K.B."/>
            <person name="Herman A."/>
            <person name="Abrahante J.E."/>
            <person name="Garbe J."/>
        </authorList>
    </citation>
    <scope>NUCLEOTIDE SEQUENCE</scope>
    <source>
        <strain evidence="1">Duluth1</strain>
        <tissue evidence="1">Whole animal</tissue>
    </source>
</reference>
<keyword evidence="2" id="KW-1185">Reference proteome</keyword>
<proteinExistence type="predicted"/>
<evidence type="ECO:0000313" key="2">
    <source>
        <dbReference type="Proteomes" id="UP000828390"/>
    </source>
</evidence>